<organism evidence="5 6">
    <name type="scientific">Simiduia agarivorans (strain DSM 21679 / JCM 13881 / BCRC 17597 / SA1)</name>
    <dbReference type="NCBI Taxonomy" id="1117647"/>
    <lineage>
        <taxon>Bacteria</taxon>
        <taxon>Pseudomonadati</taxon>
        <taxon>Pseudomonadota</taxon>
        <taxon>Gammaproteobacteria</taxon>
        <taxon>Cellvibrionales</taxon>
        <taxon>Cellvibrionaceae</taxon>
        <taxon>Simiduia</taxon>
    </lineage>
</organism>
<keyword evidence="6" id="KW-1185">Reference proteome</keyword>
<evidence type="ECO:0000256" key="1">
    <source>
        <dbReference type="ARBA" id="ARBA00022737"/>
    </source>
</evidence>
<evidence type="ECO:0000313" key="5">
    <source>
        <dbReference type="EMBL" id="AFU98126.1"/>
    </source>
</evidence>
<sequence length="484" mass="53709">MNDNQALPWWQQSRVQYGAIAGLIALLVFVVFILPSLVEPVALDQTEIEAGMQAPTSAPQTPADSPFADAQLARERKQAQEILSKVIQLQDQLEGMRVRDWAGTAYQAALDTAVRADEFYRQREFAVAQENYRSALTQLEQLQQRSSNILTQQLSLGDAALQNKQTDEARTAFELALAIDPQNNDAQQGLASAEVQTELLALLRKGRQAEKTDHWDEALSHYKQAYALDPRSPLAQDAVTALTGKIQDRDFNQAMSEGFKALDGGNFETARKSFKRADNIRPGDDSVTLALQQVANQSTLASIQHRVQQAMKAEQEERWIDANTLYRGVLETDATVVEALVGKLRTDARADLEKRTLNLLAQPLQLNKPEKLNQAQAILQELTQLGDAGPKLIQQRQQVNTLLEQVTQPRQVVFRSDNLTQVTVYHVGKLGAFAEQTLALKPGNYVAVGSRQGFRDVREEFTVALDATQVIVDVRCKEKIALGG</sequence>
<evidence type="ECO:0000256" key="3">
    <source>
        <dbReference type="PROSITE-ProRule" id="PRU00339"/>
    </source>
</evidence>
<gene>
    <name evidence="5" type="ordered locus">M5M_04595</name>
</gene>
<keyword evidence="4" id="KW-0812">Transmembrane</keyword>
<reference evidence="5 6" key="1">
    <citation type="journal article" date="2013" name="Genome Announc.">
        <title>Complete genome sequence of Simiduia agarivorans SA1(T), a marine bacterium able to degrade a variety of polysaccharides.</title>
        <authorList>
            <person name="Lin S.Y."/>
            <person name="Shieh W.Y."/>
            <person name="Chen J.S."/>
            <person name="Tang S.L."/>
        </authorList>
    </citation>
    <scope>NUCLEOTIDE SEQUENCE [LARGE SCALE GENOMIC DNA]</scope>
    <source>
        <strain evidence="6">DSM 21679 / JCM 13881 / BCRC 17597 / SA1</strain>
    </source>
</reference>
<dbReference type="SUPFAM" id="SSF48452">
    <property type="entry name" value="TPR-like"/>
    <property type="match status" value="1"/>
</dbReference>
<dbReference type="Gene3D" id="1.25.40.10">
    <property type="entry name" value="Tetratricopeptide repeat domain"/>
    <property type="match status" value="1"/>
</dbReference>
<proteinExistence type="predicted"/>
<dbReference type="PANTHER" id="PTHR44943:SF8">
    <property type="entry name" value="TPR REPEAT-CONTAINING PROTEIN MJ0263"/>
    <property type="match status" value="1"/>
</dbReference>
<feature type="transmembrane region" description="Helical" evidence="4">
    <location>
        <begin position="17"/>
        <end position="38"/>
    </location>
</feature>
<dbReference type="Proteomes" id="UP000000466">
    <property type="component" value="Chromosome"/>
</dbReference>
<dbReference type="RefSeq" id="WP_015046299.1">
    <property type="nucleotide sequence ID" value="NC_018868.3"/>
</dbReference>
<name>K4KGK9_SIMAS</name>
<evidence type="ECO:0000313" key="6">
    <source>
        <dbReference type="Proteomes" id="UP000000466"/>
    </source>
</evidence>
<keyword evidence="2 3" id="KW-0802">TPR repeat</keyword>
<dbReference type="KEGG" id="saga:M5M_04595"/>
<dbReference type="HOGENOM" id="CLU_573371_0_0_6"/>
<dbReference type="AlphaFoldDB" id="K4KGK9"/>
<dbReference type="EMBL" id="CP003746">
    <property type="protein sequence ID" value="AFU98126.1"/>
    <property type="molecule type" value="Genomic_DNA"/>
</dbReference>
<dbReference type="PROSITE" id="PS50005">
    <property type="entry name" value="TPR"/>
    <property type="match status" value="2"/>
</dbReference>
<dbReference type="STRING" id="1117647.M5M_04595"/>
<dbReference type="InterPro" id="IPR011990">
    <property type="entry name" value="TPR-like_helical_dom_sf"/>
</dbReference>
<dbReference type="eggNOG" id="COG0457">
    <property type="taxonomic scope" value="Bacteria"/>
</dbReference>
<evidence type="ECO:0000256" key="4">
    <source>
        <dbReference type="SAM" id="Phobius"/>
    </source>
</evidence>
<feature type="repeat" description="TPR" evidence="3">
    <location>
        <begin position="199"/>
        <end position="232"/>
    </location>
</feature>
<accession>K4KGK9</accession>
<feature type="repeat" description="TPR" evidence="3">
    <location>
        <begin position="150"/>
        <end position="183"/>
    </location>
</feature>
<keyword evidence="1" id="KW-0677">Repeat</keyword>
<keyword evidence="4" id="KW-1133">Transmembrane helix</keyword>
<dbReference type="PANTHER" id="PTHR44943">
    <property type="entry name" value="CELLULOSE SYNTHASE OPERON PROTEIN C"/>
    <property type="match status" value="1"/>
</dbReference>
<protein>
    <submittedName>
        <fullName evidence="5">Uncharacterized protein</fullName>
    </submittedName>
</protein>
<dbReference type="SMART" id="SM00028">
    <property type="entry name" value="TPR"/>
    <property type="match status" value="2"/>
</dbReference>
<dbReference type="InterPro" id="IPR019734">
    <property type="entry name" value="TPR_rpt"/>
</dbReference>
<dbReference type="OrthoDB" id="6286134at2"/>
<keyword evidence="4" id="KW-0472">Membrane</keyword>
<dbReference type="Pfam" id="PF13432">
    <property type="entry name" value="TPR_16"/>
    <property type="match status" value="1"/>
</dbReference>
<evidence type="ECO:0000256" key="2">
    <source>
        <dbReference type="ARBA" id="ARBA00022803"/>
    </source>
</evidence>
<dbReference type="InterPro" id="IPR051685">
    <property type="entry name" value="Ycf3/AcsC/BcsC/TPR_MFPF"/>
</dbReference>